<dbReference type="SUPFAM" id="SSF51735">
    <property type="entry name" value="NAD(P)-binding Rossmann-fold domains"/>
    <property type="match status" value="1"/>
</dbReference>
<dbReference type="InterPro" id="IPR014007">
    <property type="entry name" value="23BDH"/>
</dbReference>
<evidence type="ECO:0000256" key="3">
    <source>
        <dbReference type="ARBA" id="ARBA00023002"/>
    </source>
</evidence>
<evidence type="ECO:0000256" key="6">
    <source>
        <dbReference type="RuleBase" id="RU000363"/>
    </source>
</evidence>
<comment type="similarity">
    <text evidence="1 6">Belongs to the short-chain dehydrogenases/reductases (SDR) family.</text>
</comment>
<sequence>MSDNQNAQDSKTTATKVAVVTGSAVGLGNAIAKRLAHDGFKVVIHDINEDNLKKAEKELTDAGFDVSAVVGNVLKRDDQFKLAKHAVDTFGRLDVFVNNAGVESVAPFLEIEESEIDRVFDINIKGVIFGTQAAAEQMKNQDGIGKIINACSIAGHEGYEMLSLYCASKFAVRAFTYATAKELAKYDIRVNAYCPGVADTSMWERIDQAFVEHKGYEPKQAWNEFTSGILAGRPQQPNDVANLVSFLASEDSDYITGQTILTDGGMVFR</sequence>
<protein>
    <recommendedName>
        <fullName evidence="2">diacetyl reductase [(S)-acetoin forming]</fullName>
        <ecNumber evidence="2">1.1.1.304</ecNumber>
    </recommendedName>
</protein>
<keyword evidence="8" id="KW-1185">Reference proteome</keyword>
<dbReference type="NCBIfam" id="NF005559">
    <property type="entry name" value="PRK07231.1"/>
    <property type="match status" value="1"/>
</dbReference>
<dbReference type="Gene3D" id="3.40.50.720">
    <property type="entry name" value="NAD(P)-binding Rossmann-like Domain"/>
    <property type="match status" value="1"/>
</dbReference>
<dbReference type="RefSeq" id="WP_201504736.1">
    <property type="nucleotide sequence ID" value="NZ_BAAAFR010000002.1"/>
</dbReference>
<dbReference type="InterPro" id="IPR002347">
    <property type="entry name" value="SDR_fam"/>
</dbReference>
<dbReference type="Pfam" id="PF00106">
    <property type="entry name" value="adh_short"/>
    <property type="match status" value="1"/>
</dbReference>
<keyword evidence="4" id="KW-0520">NAD</keyword>
<evidence type="ECO:0000256" key="2">
    <source>
        <dbReference type="ARBA" id="ARBA00012848"/>
    </source>
</evidence>
<evidence type="ECO:0000256" key="5">
    <source>
        <dbReference type="ARBA" id="ARBA00047315"/>
    </source>
</evidence>
<dbReference type="EC" id="1.1.1.304" evidence="2"/>
<dbReference type="PANTHER" id="PTHR42760">
    <property type="entry name" value="SHORT-CHAIN DEHYDROGENASES/REDUCTASES FAMILY MEMBER"/>
    <property type="match status" value="1"/>
</dbReference>
<comment type="catalytic activity">
    <reaction evidence="5">
        <text>(S)-acetoin + NAD(+) = diacetyl + NADH + H(+)</text>
        <dbReference type="Rhea" id="RHEA:27286"/>
        <dbReference type="ChEBI" id="CHEBI:15378"/>
        <dbReference type="ChEBI" id="CHEBI:15687"/>
        <dbReference type="ChEBI" id="CHEBI:16583"/>
        <dbReference type="ChEBI" id="CHEBI:57540"/>
        <dbReference type="ChEBI" id="CHEBI:57945"/>
        <dbReference type="EC" id="1.1.1.304"/>
    </reaction>
</comment>
<dbReference type="PANTHER" id="PTHR42760:SF121">
    <property type="entry name" value="3-OXOACYL-(ACYL-CARRIER-PROTEIN) REDUCTASE"/>
    <property type="match status" value="1"/>
</dbReference>
<comment type="caution">
    <text evidence="7">The sequence shown here is derived from an EMBL/GenBank/DDBJ whole genome shotgun (WGS) entry which is preliminary data.</text>
</comment>
<dbReference type="PRINTS" id="PR00081">
    <property type="entry name" value="GDHRDH"/>
</dbReference>
<evidence type="ECO:0000256" key="4">
    <source>
        <dbReference type="ARBA" id="ARBA00023027"/>
    </source>
</evidence>
<dbReference type="NCBIfam" id="TIGR02415">
    <property type="entry name" value="23BDH"/>
    <property type="match status" value="1"/>
</dbReference>
<keyword evidence="3" id="KW-0560">Oxidoreductase</keyword>
<dbReference type="PROSITE" id="PS00061">
    <property type="entry name" value="ADH_SHORT"/>
    <property type="match status" value="1"/>
</dbReference>
<accession>A0ABN0VTE4</accession>
<organism evidence="7 8">
    <name type="scientific">Psychrobacter aestuarii</name>
    <dbReference type="NCBI Taxonomy" id="556327"/>
    <lineage>
        <taxon>Bacteria</taxon>
        <taxon>Pseudomonadati</taxon>
        <taxon>Pseudomonadota</taxon>
        <taxon>Gammaproteobacteria</taxon>
        <taxon>Moraxellales</taxon>
        <taxon>Moraxellaceae</taxon>
        <taxon>Psychrobacter</taxon>
    </lineage>
</organism>
<proteinExistence type="inferred from homology"/>
<dbReference type="PRINTS" id="PR00080">
    <property type="entry name" value="SDRFAMILY"/>
</dbReference>
<evidence type="ECO:0000313" key="7">
    <source>
        <dbReference type="EMBL" id="GAA0316242.1"/>
    </source>
</evidence>
<name>A0ABN0VTE4_9GAMM</name>
<dbReference type="InterPro" id="IPR020904">
    <property type="entry name" value="Sc_DH/Rdtase_CS"/>
</dbReference>
<dbReference type="Proteomes" id="UP001501787">
    <property type="component" value="Unassembled WGS sequence"/>
</dbReference>
<evidence type="ECO:0000313" key="8">
    <source>
        <dbReference type="Proteomes" id="UP001501787"/>
    </source>
</evidence>
<dbReference type="EMBL" id="BAAAFR010000002">
    <property type="protein sequence ID" value="GAA0316242.1"/>
    <property type="molecule type" value="Genomic_DNA"/>
</dbReference>
<evidence type="ECO:0000256" key="1">
    <source>
        <dbReference type="ARBA" id="ARBA00006484"/>
    </source>
</evidence>
<gene>
    <name evidence="7" type="ORF">GCM10009129_11970</name>
</gene>
<dbReference type="InterPro" id="IPR036291">
    <property type="entry name" value="NAD(P)-bd_dom_sf"/>
</dbReference>
<reference evidence="7 8" key="1">
    <citation type="journal article" date="2019" name="Int. J. Syst. Evol. Microbiol.">
        <title>The Global Catalogue of Microorganisms (GCM) 10K type strain sequencing project: providing services to taxonomists for standard genome sequencing and annotation.</title>
        <authorList>
            <consortium name="The Broad Institute Genomics Platform"/>
            <consortium name="The Broad Institute Genome Sequencing Center for Infectious Disease"/>
            <person name="Wu L."/>
            <person name="Ma J."/>
        </authorList>
    </citation>
    <scope>NUCLEOTIDE SEQUENCE [LARGE SCALE GENOMIC DNA]</scope>
    <source>
        <strain evidence="7 8">JCM 16343</strain>
    </source>
</reference>